<evidence type="ECO:0000256" key="7">
    <source>
        <dbReference type="ARBA" id="ARBA00023136"/>
    </source>
</evidence>
<feature type="compositionally biased region" description="Polar residues" evidence="9">
    <location>
        <begin position="1"/>
        <end position="14"/>
    </location>
</feature>
<keyword evidence="5" id="KW-1133">Transmembrane helix</keyword>
<evidence type="ECO:0000256" key="6">
    <source>
        <dbReference type="ARBA" id="ARBA00023034"/>
    </source>
</evidence>
<keyword evidence="3" id="KW-0812">Transmembrane</keyword>
<evidence type="ECO:0000313" key="12">
    <source>
        <dbReference type="Proteomes" id="UP000789831"/>
    </source>
</evidence>
<feature type="domain" description="T-SNARE coiled-coil homology" evidence="10">
    <location>
        <begin position="48"/>
        <end position="110"/>
    </location>
</feature>
<protein>
    <submittedName>
        <fullName evidence="11">6733_t:CDS:1</fullName>
    </submittedName>
</protein>
<name>A0A9N8V042_9GLOM</name>
<evidence type="ECO:0000256" key="1">
    <source>
        <dbReference type="ARBA" id="ARBA00004394"/>
    </source>
</evidence>
<dbReference type="InterPro" id="IPR039899">
    <property type="entry name" value="BET1_SNARE"/>
</dbReference>
<dbReference type="CDD" id="cd15853">
    <property type="entry name" value="SNARE_Bet1"/>
    <property type="match status" value="1"/>
</dbReference>
<reference evidence="11" key="1">
    <citation type="submission" date="2021-06" db="EMBL/GenBank/DDBJ databases">
        <authorList>
            <person name="Kallberg Y."/>
            <person name="Tangrot J."/>
            <person name="Rosling A."/>
        </authorList>
    </citation>
    <scope>NUCLEOTIDE SEQUENCE</scope>
    <source>
        <strain evidence="11">MT106</strain>
    </source>
</reference>
<dbReference type="PANTHER" id="PTHR12791">
    <property type="entry name" value="GOLGI SNARE BET1-RELATED"/>
    <property type="match status" value="1"/>
</dbReference>
<keyword evidence="2" id="KW-0813">Transport</keyword>
<evidence type="ECO:0000256" key="5">
    <source>
        <dbReference type="ARBA" id="ARBA00022989"/>
    </source>
</evidence>
<evidence type="ECO:0000256" key="8">
    <source>
        <dbReference type="ARBA" id="ARBA00046280"/>
    </source>
</evidence>
<dbReference type="Gene3D" id="1.20.5.110">
    <property type="match status" value="1"/>
</dbReference>
<dbReference type="OrthoDB" id="261831at2759"/>
<comment type="caution">
    <text evidence="11">The sequence shown here is derived from an EMBL/GenBank/DDBJ whole genome shotgun (WGS) entry which is preliminary data.</text>
</comment>
<comment type="subcellular location">
    <subcellularLocation>
        <location evidence="8">Endomembrane system</location>
        <topology evidence="8">Single-pass type IV membrane protein</topology>
    </subcellularLocation>
    <subcellularLocation>
        <location evidence="1">Golgi apparatus membrane</location>
    </subcellularLocation>
</comment>
<evidence type="ECO:0000313" key="11">
    <source>
        <dbReference type="EMBL" id="CAG8433539.1"/>
    </source>
</evidence>
<dbReference type="AlphaFoldDB" id="A0A9N8V042"/>
<dbReference type="SMART" id="SM00397">
    <property type="entry name" value="t_SNARE"/>
    <property type="match status" value="1"/>
</dbReference>
<sequence>MNPGSRSVRTYNQHLNHRENRSALFNEARSSGGDRTLLNGSSSGSQHLDLESQNDEQLEGLTGKVKLLKEITLSIGESVKESNTILSNMADDYSKTGSYMSGTMNRLKTLSEKQIHLRAAPSGKAFIETNLNSQPFKEERAPQEDPLGTIYISIYCPFTILASKDLLATQALINPPTCLGRNNNLFPNSSALLSNLLRKHPWLHVNIFRTVRLFNLLFQPLHVN</sequence>
<gene>
    <name evidence="11" type="ORF">AGERDE_LOCUS167</name>
</gene>
<evidence type="ECO:0000256" key="9">
    <source>
        <dbReference type="SAM" id="MobiDB-lite"/>
    </source>
</evidence>
<dbReference type="SUPFAM" id="SSF58038">
    <property type="entry name" value="SNARE fusion complex"/>
    <property type="match status" value="1"/>
</dbReference>
<keyword evidence="12" id="KW-1185">Reference proteome</keyword>
<proteinExistence type="predicted"/>
<keyword evidence="6" id="KW-0333">Golgi apparatus</keyword>
<dbReference type="Proteomes" id="UP000789831">
    <property type="component" value="Unassembled WGS sequence"/>
</dbReference>
<accession>A0A9N8V042</accession>
<dbReference type="InterPro" id="IPR000727">
    <property type="entry name" value="T_SNARE_dom"/>
</dbReference>
<keyword evidence="4" id="KW-0653">Protein transport</keyword>
<evidence type="ECO:0000256" key="4">
    <source>
        <dbReference type="ARBA" id="ARBA00022927"/>
    </source>
</evidence>
<feature type="region of interest" description="Disordered" evidence="9">
    <location>
        <begin position="28"/>
        <end position="55"/>
    </location>
</feature>
<organism evidence="11 12">
    <name type="scientific">Ambispora gerdemannii</name>
    <dbReference type="NCBI Taxonomy" id="144530"/>
    <lineage>
        <taxon>Eukaryota</taxon>
        <taxon>Fungi</taxon>
        <taxon>Fungi incertae sedis</taxon>
        <taxon>Mucoromycota</taxon>
        <taxon>Glomeromycotina</taxon>
        <taxon>Glomeromycetes</taxon>
        <taxon>Archaeosporales</taxon>
        <taxon>Ambisporaceae</taxon>
        <taxon>Ambispora</taxon>
    </lineage>
</organism>
<feature type="region of interest" description="Disordered" evidence="9">
    <location>
        <begin position="1"/>
        <end position="20"/>
    </location>
</feature>
<dbReference type="EMBL" id="CAJVPL010000007">
    <property type="protein sequence ID" value="CAG8433539.1"/>
    <property type="molecule type" value="Genomic_DNA"/>
</dbReference>
<dbReference type="GO" id="GO:0000139">
    <property type="term" value="C:Golgi membrane"/>
    <property type="evidence" value="ECO:0007669"/>
    <property type="project" value="UniProtKB-SubCell"/>
</dbReference>
<evidence type="ECO:0000259" key="10">
    <source>
        <dbReference type="PROSITE" id="PS50192"/>
    </source>
</evidence>
<evidence type="ECO:0000256" key="3">
    <source>
        <dbReference type="ARBA" id="ARBA00022692"/>
    </source>
</evidence>
<evidence type="ECO:0000256" key="2">
    <source>
        <dbReference type="ARBA" id="ARBA00022448"/>
    </source>
</evidence>
<dbReference type="GO" id="GO:0015031">
    <property type="term" value="P:protein transport"/>
    <property type="evidence" value="ECO:0007669"/>
    <property type="project" value="UniProtKB-KW"/>
</dbReference>
<keyword evidence="7" id="KW-0472">Membrane</keyword>
<dbReference type="PROSITE" id="PS50192">
    <property type="entry name" value="T_SNARE"/>
    <property type="match status" value="1"/>
</dbReference>